<proteinExistence type="predicted"/>
<protein>
    <submittedName>
        <fullName evidence="1">DUF1476 domain-containing protein</fullName>
    </submittedName>
</protein>
<evidence type="ECO:0000313" key="2">
    <source>
        <dbReference type="Proteomes" id="UP000541470"/>
    </source>
</evidence>
<sequence length="103" mass="11890">MTALKQRAQALEFQYARQEELRFKTFARRDRMIGRWAGYVMGLDEVEAYASTLAAEQVVQPHRLLDRLKRDLALAGVTVTEADLGRRMDEFLDQASDELRRSA</sequence>
<accession>A0A7Y0AWF2</accession>
<dbReference type="Pfam" id="PF07345">
    <property type="entry name" value="ATPaseInh_sub_z"/>
    <property type="match status" value="1"/>
</dbReference>
<dbReference type="InterPro" id="IPR038293">
    <property type="entry name" value="ATPase_inh_sub_z_sf"/>
</dbReference>
<gene>
    <name evidence="1" type="ORF">HHL25_11365</name>
</gene>
<dbReference type="EMBL" id="JABBGK010000002">
    <property type="protein sequence ID" value="NML74724.1"/>
    <property type="molecule type" value="Genomic_DNA"/>
</dbReference>
<dbReference type="Gene3D" id="1.10.790.20">
    <property type="entry name" value="Domain of unknown function DUF1476"/>
    <property type="match status" value="1"/>
</dbReference>
<dbReference type="InterPro" id="IPR009945">
    <property type="entry name" value="ATPase_inh_sub_z"/>
</dbReference>
<evidence type="ECO:0000313" key="1">
    <source>
        <dbReference type="EMBL" id="NML74724.1"/>
    </source>
</evidence>
<dbReference type="Proteomes" id="UP000541470">
    <property type="component" value="Unassembled WGS sequence"/>
</dbReference>
<name>A0A7Y0AWF2_9HYPH</name>
<reference evidence="1 2" key="1">
    <citation type="submission" date="2020-04" db="EMBL/GenBank/DDBJ databases">
        <title>Rhizobium sp. S-51 isolated from soil.</title>
        <authorList>
            <person name="Dahal R.H."/>
        </authorList>
    </citation>
    <scope>NUCLEOTIDE SEQUENCE [LARGE SCALE GENOMIC DNA]</scope>
    <source>
        <strain evidence="1 2">S-51</strain>
    </source>
</reference>
<dbReference type="PIRSF" id="PIRSF031780">
    <property type="entry name" value="UCP031780"/>
    <property type="match status" value="1"/>
</dbReference>
<dbReference type="AlphaFoldDB" id="A0A7Y0AWF2"/>
<dbReference type="RefSeq" id="WP_169590434.1">
    <property type="nucleotide sequence ID" value="NZ_JABBGK010000002.1"/>
</dbReference>
<comment type="caution">
    <text evidence="1">The sequence shown here is derived from an EMBL/GenBank/DDBJ whole genome shotgun (WGS) entry which is preliminary data.</text>
</comment>
<keyword evidence="2" id="KW-1185">Reference proteome</keyword>
<organism evidence="1 2">
    <name type="scientific">Rhizobium terricola</name>
    <dbReference type="NCBI Taxonomy" id="2728849"/>
    <lineage>
        <taxon>Bacteria</taxon>
        <taxon>Pseudomonadati</taxon>
        <taxon>Pseudomonadota</taxon>
        <taxon>Alphaproteobacteria</taxon>
        <taxon>Hyphomicrobiales</taxon>
        <taxon>Rhizobiaceae</taxon>
        <taxon>Rhizobium/Agrobacterium group</taxon>
        <taxon>Rhizobium</taxon>
    </lineage>
</organism>